<evidence type="ECO:0008006" key="10">
    <source>
        <dbReference type="Google" id="ProtNLM"/>
    </source>
</evidence>
<proteinExistence type="inferred from homology"/>
<reference evidence="8 9" key="1">
    <citation type="journal article" date="2013" name="Proc. Natl. Acad. Sci. U.S.A.">
        <title>Candidate phylum TM6 genome recovered from a hospital sink biofilm provides genomic insights into this uncultivated phylum.</title>
        <authorList>
            <person name="McLean J.S."/>
            <person name="Lombardo M.J."/>
            <person name="Badger J.H."/>
            <person name="Edlund A."/>
            <person name="Novotny M."/>
            <person name="Yee-Greenbaum J."/>
            <person name="Vyahhi N."/>
            <person name="Hall A.P."/>
            <person name="Yang Y."/>
            <person name="Dupont C.L."/>
            <person name="Ziegler M.G."/>
            <person name="Chitsaz H."/>
            <person name="Allen A.E."/>
            <person name="Yooseph S."/>
            <person name="Tesler G."/>
            <person name="Pevzner P.A."/>
            <person name="Friedman R.M."/>
            <person name="Nealson K.H."/>
            <person name="Venter J.C."/>
            <person name="Lasken R.S."/>
        </authorList>
    </citation>
    <scope>NUCLEOTIDE SEQUENCE [LARGE SCALE GENOMIC DNA]</scope>
    <source>
        <strain evidence="8 9">TM6SC1</strain>
    </source>
</reference>
<dbReference type="STRING" id="1306947.J120_01930"/>
<dbReference type="PANTHER" id="PTHR45788">
    <property type="entry name" value="SUCCINATE/FUMARATE MITOCHONDRIAL TRANSPORTER-RELATED"/>
    <property type="match status" value="1"/>
</dbReference>
<gene>
    <name evidence="8" type="ORF">J120_01930</name>
</gene>
<sequence>MKKLTILLSIITLYQSLWTQEKEHTPNSWYKNLSIGALTGGAEVSVNQPLVRIKIMLQQGLPINRETLNLSTLYRGYGVNVGSMIPITAVQMGVNSGLSNWYYTDHTATPASQVGIAFIAGATSALVSGPAENIMTKQQGTTDSIITTIYSAVKTKGAKSLIRGLVPTMARDGGFVVAYLPLKDIIKQYALPELHNDTWEKIADIGCGVTAGVIGAIATHPADTIKTVMQSYDKNMKKAFEDIYKAQGLSGLYNGLSARGLRVMLAVPLMNQVASYLNRKLSE</sequence>
<keyword evidence="3" id="KW-0813">Transport</keyword>
<dbReference type="Proteomes" id="UP000032214">
    <property type="component" value="Unassembled WGS sequence"/>
</dbReference>
<keyword evidence="6" id="KW-1133">Transmembrane helix</keyword>
<dbReference type="AlphaFoldDB" id="A0A0D2JF67"/>
<evidence type="ECO:0000313" key="9">
    <source>
        <dbReference type="Proteomes" id="UP000032214"/>
    </source>
</evidence>
<keyword evidence="9" id="KW-1185">Reference proteome</keyword>
<evidence type="ECO:0000256" key="1">
    <source>
        <dbReference type="ARBA" id="ARBA00004141"/>
    </source>
</evidence>
<organism evidence="8 9">
    <name type="scientific">candidate division TM6 bacterium JCVI TM6SC1</name>
    <dbReference type="NCBI Taxonomy" id="1306947"/>
    <lineage>
        <taxon>Bacteria</taxon>
        <taxon>Candidatus Babelota</taxon>
        <taxon>Vermiphilus</taxon>
    </lineage>
</organism>
<evidence type="ECO:0000256" key="3">
    <source>
        <dbReference type="ARBA" id="ARBA00022448"/>
    </source>
</evidence>
<dbReference type="GO" id="GO:0016020">
    <property type="term" value="C:membrane"/>
    <property type="evidence" value="ECO:0007669"/>
    <property type="project" value="UniProtKB-SubCell"/>
</dbReference>
<name>A0A0D2JF67_9BACT</name>
<dbReference type="Gene3D" id="1.50.40.10">
    <property type="entry name" value="Mitochondrial carrier domain"/>
    <property type="match status" value="1"/>
</dbReference>
<dbReference type="EMBL" id="ARQD01000001">
    <property type="protein sequence ID" value="KIX85671.1"/>
    <property type="molecule type" value="Genomic_DNA"/>
</dbReference>
<keyword evidence="4" id="KW-0812">Transmembrane</keyword>
<evidence type="ECO:0000256" key="4">
    <source>
        <dbReference type="ARBA" id="ARBA00022692"/>
    </source>
</evidence>
<evidence type="ECO:0000313" key="8">
    <source>
        <dbReference type="EMBL" id="KIX85671.1"/>
    </source>
</evidence>
<dbReference type="PANTHER" id="PTHR45788:SF4">
    <property type="entry name" value="TRICARBOXYLATE TRANSPORT PROTEIN, MITOCHONDRIAL"/>
    <property type="match status" value="1"/>
</dbReference>
<evidence type="ECO:0000256" key="7">
    <source>
        <dbReference type="ARBA" id="ARBA00023136"/>
    </source>
</evidence>
<evidence type="ECO:0000256" key="6">
    <source>
        <dbReference type="ARBA" id="ARBA00022989"/>
    </source>
</evidence>
<comment type="caution">
    <text evidence="8">The sequence shown here is derived from an EMBL/GenBank/DDBJ whole genome shotgun (WGS) entry which is preliminary data.</text>
</comment>
<keyword evidence="5" id="KW-0677">Repeat</keyword>
<dbReference type="GO" id="GO:0006843">
    <property type="term" value="P:mitochondrial citrate transmembrane transport"/>
    <property type="evidence" value="ECO:0007669"/>
    <property type="project" value="TreeGrafter"/>
</dbReference>
<evidence type="ECO:0000256" key="2">
    <source>
        <dbReference type="ARBA" id="ARBA00006375"/>
    </source>
</evidence>
<dbReference type="PROSITE" id="PS50920">
    <property type="entry name" value="SOLCAR"/>
    <property type="match status" value="2"/>
</dbReference>
<comment type="similarity">
    <text evidence="2">Belongs to the mitochondrial carrier (TC 2.A.29) family.</text>
</comment>
<comment type="subcellular location">
    <subcellularLocation>
        <location evidence="1">Membrane</location>
        <topology evidence="1">Multi-pass membrane protein</topology>
    </subcellularLocation>
</comment>
<keyword evidence="7" id="KW-0472">Membrane</keyword>
<dbReference type="Pfam" id="PF00153">
    <property type="entry name" value="Mito_carr"/>
    <property type="match status" value="2"/>
</dbReference>
<accession>A0A0D2JF67</accession>
<dbReference type="SUPFAM" id="SSF103506">
    <property type="entry name" value="Mitochondrial carrier"/>
    <property type="match status" value="1"/>
</dbReference>
<dbReference type="InterPro" id="IPR023395">
    <property type="entry name" value="MCP_dom_sf"/>
</dbReference>
<dbReference type="InterPro" id="IPR049563">
    <property type="entry name" value="TXTP-like"/>
</dbReference>
<dbReference type="eggNOG" id="ENOG5033I3T">
    <property type="taxonomic scope" value="Bacteria"/>
</dbReference>
<evidence type="ECO:0000256" key="5">
    <source>
        <dbReference type="ARBA" id="ARBA00022737"/>
    </source>
</evidence>
<dbReference type="InterPro" id="IPR018108">
    <property type="entry name" value="MCP_transmembrane"/>
</dbReference>
<protein>
    <recommendedName>
        <fullName evidence="10">Mitochondrial carrier protein</fullName>
    </recommendedName>
</protein>
<dbReference type="GO" id="GO:0071913">
    <property type="term" value="F:citrate secondary active transmembrane transporter activity"/>
    <property type="evidence" value="ECO:0007669"/>
    <property type="project" value="TreeGrafter"/>
</dbReference>